<dbReference type="OrthoDB" id="2735536at2759"/>
<evidence type="ECO:0000313" key="5">
    <source>
        <dbReference type="Proteomes" id="UP000237105"/>
    </source>
</evidence>
<evidence type="ECO:0000259" key="3">
    <source>
        <dbReference type="Pfam" id="PF01370"/>
    </source>
</evidence>
<gene>
    <name evidence="4" type="ORF">PanWU01x14_237830</name>
</gene>
<comment type="caution">
    <text evidence="4">The sequence shown here is derived from an EMBL/GenBank/DDBJ whole genome shotgun (WGS) entry which is preliminary data.</text>
</comment>
<dbReference type="GO" id="GO:0016616">
    <property type="term" value="F:oxidoreductase activity, acting on the CH-OH group of donors, NAD or NADP as acceptor"/>
    <property type="evidence" value="ECO:0007669"/>
    <property type="project" value="TreeGrafter"/>
</dbReference>
<evidence type="ECO:0000313" key="4">
    <source>
        <dbReference type="EMBL" id="PON48388.1"/>
    </source>
</evidence>
<keyword evidence="1" id="KW-0521">NADP</keyword>
<dbReference type="Pfam" id="PF01370">
    <property type="entry name" value="Epimerase"/>
    <property type="match status" value="1"/>
</dbReference>
<name>A0A2P5BHX6_PARAD</name>
<protein>
    <submittedName>
        <fullName evidence="4">NAD(P)-binding domain containing protein</fullName>
    </submittedName>
</protein>
<dbReference type="AlphaFoldDB" id="A0A2P5BHX6"/>
<feature type="domain" description="NAD-dependent epimerase/dehydratase" evidence="3">
    <location>
        <begin position="8"/>
        <end position="98"/>
    </location>
</feature>
<organism evidence="4 5">
    <name type="scientific">Parasponia andersonii</name>
    <name type="common">Sponia andersonii</name>
    <dbReference type="NCBI Taxonomy" id="3476"/>
    <lineage>
        <taxon>Eukaryota</taxon>
        <taxon>Viridiplantae</taxon>
        <taxon>Streptophyta</taxon>
        <taxon>Embryophyta</taxon>
        <taxon>Tracheophyta</taxon>
        <taxon>Spermatophyta</taxon>
        <taxon>Magnoliopsida</taxon>
        <taxon>eudicotyledons</taxon>
        <taxon>Gunneridae</taxon>
        <taxon>Pentapetalae</taxon>
        <taxon>rosids</taxon>
        <taxon>fabids</taxon>
        <taxon>Rosales</taxon>
        <taxon>Cannabaceae</taxon>
        <taxon>Parasponia</taxon>
    </lineage>
</organism>
<dbReference type="STRING" id="3476.A0A2P5BHX6"/>
<dbReference type="InterPro" id="IPR001509">
    <property type="entry name" value="Epimerase_deHydtase"/>
</dbReference>
<dbReference type="SUPFAM" id="SSF51735">
    <property type="entry name" value="NAD(P)-binding Rossmann-fold domains"/>
    <property type="match status" value="1"/>
</dbReference>
<reference evidence="5" key="1">
    <citation type="submission" date="2016-06" db="EMBL/GenBank/DDBJ databases">
        <title>Parallel loss of symbiosis genes in relatives of nitrogen-fixing non-legume Parasponia.</title>
        <authorList>
            <person name="Van Velzen R."/>
            <person name="Holmer R."/>
            <person name="Bu F."/>
            <person name="Rutten L."/>
            <person name="Van Zeijl A."/>
            <person name="Liu W."/>
            <person name="Santuari L."/>
            <person name="Cao Q."/>
            <person name="Sharma T."/>
            <person name="Shen D."/>
            <person name="Roswanjaya Y."/>
            <person name="Wardhani T."/>
            <person name="Kalhor M.S."/>
            <person name="Jansen J."/>
            <person name="Van den Hoogen J."/>
            <person name="Gungor B."/>
            <person name="Hartog M."/>
            <person name="Hontelez J."/>
            <person name="Verver J."/>
            <person name="Yang W.-C."/>
            <person name="Schijlen E."/>
            <person name="Repin R."/>
            <person name="Schilthuizen M."/>
            <person name="Schranz E."/>
            <person name="Heidstra R."/>
            <person name="Miyata K."/>
            <person name="Fedorova E."/>
            <person name="Kohlen W."/>
            <person name="Bisseling T."/>
            <person name="Smit S."/>
            <person name="Geurts R."/>
        </authorList>
    </citation>
    <scope>NUCLEOTIDE SEQUENCE [LARGE SCALE GENOMIC DNA]</scope>
    <source>
        <strain evidence="5">cv. WU1-14</strain>
    </source>
</reference>
<keyword evidence="2" id="KW-0560">Oxidoreductase</keyword>
<keyword evidence="5" id="KW-1185">Reference proteome</keyword>
<evidence type="ECO:0000256" key="2">
    <source>
        <dbReference type="ARBA" id="ARBA00023002"/>
    </source>
</evidence>
<dbReference type="Proteomes" id="UP000237105">
    <property type="component" value="Unassembled WGS sequence"/>
</dbReference>
<proteinExistence type="predicted"/>
<dbReference type="Gene3D" id="3.40.50.720">
    <property type="entry name" value="NAD(P)-binding Rossmann-like Domain"/>
    <property type="match status" value="1"/>
</dbReference>
<dbReference type="PANTHER" id="PTHR10366:SF611">
    <property type="entry name" value="NAD-DEPENDENT EPIMERASE_DEHYDRATASE DOMAIN-CONTAINING PROTEIN"/>
    <property type="match status" value="1"/>
</dbReference>
<evidence type="ECO:0000256" key="1">
    <source>
        <dbReference type="ARBA" id="ARBA00022857"/>
    </source>
</evidence>
<accession>A0A2P5BHX6</accession>
<sequence>MTEEAATKMTVELTLGILKACLDSKTVKRVVYTSSADRDKVDESKWSDIDFYKSQNRAAGTELYMATKVKTEKVALEFAEKHGLDVVTLIPSLVVDPFICHHLPASVGLALTVIFGSLAIFENFSTITLFMLEQLGHRTARHATPCPCPVTDESMPISVALFRRWQLEIQLSEASAYLSEFCLSFLCPTSD</sequence>
<dbReference type="InterPro" id="IPR050425">
    <property type="entry name" value="NAD(P)_dehydrat-like"/>
</dbReference>
<dbReference type="PANTHER" id="PTHR10366">
    <property type="entry name" value="NAD DEPENDENT EPIMERASE/DEHYDRATASE"/>
    <property type="match status" value="1"/>
</dbReference>
<dbReference type="EMBL" id="JXTB01000278">
    <property type="protein sequence ID" value="PON48388.1"/>
    <property type="molecule type" value="Genomic_DNA"/>
</dbReference>
<dbReference type="InterPro" id="IPR036291">
    <property type="entry name" value="NAD(P)-bd_dom_sf"/>
</dbReference>